<evidence type="ECO:0000313" key="1">
    <source>
        <dbReference type="EMBL" id="NCD71614.1"/>
    </source>
</evidence>
<evidence type="ECO:0000313" key="2">
    <source>
        <dbReference type="Proteomes" id="UP000638732"/>
    </source>
</evidence>
<dbReference type="Pfam" id="PF14113">
    <property type="entry name" value="Tae4"/>
    <property type="match status" value="1"/>
</dbReference>
<dbReference type="Gene3D" id="3.90.1720.70">
    <property type="match status" value="1"/>
</dbReference>
<gene>
    <name evidence="1" type="ORF">GSY63_19770</name>
</gene>
<dbReference type="EMBL" id="WWEO01000044">
    <property type="protein sequence ID" value="NCD71614.1"/>
    <property type="molecule type" value="Genomic_DNA"/>
</dbReference>
<comment type="caution">
    <text evidence="1">The sequence shown here is derived from an EMBL/GenBank/DDBJ whole genome shotgun (WGS) entry which is preliminary data.</text>
</comment>
<organism evidence="1 2">
    <name type="scientific">Mucilaginibacter agri</name>
    <dbReference type="NCBI Taxonomy" id="2695265"/>
    <lineage>
        <taxon>Bacteria</taxon>
        <taxon>Pseudomonadati</taxon>
        <taxon>Bacteroidota</taxon>
        <taxon>Sphingobacteriia</taxon>
        <taxon>Sphingobacteriales</taxon>
        <taxon>Sphingobacteriaceae</taxon>
        <taxon>Mucilaginibacter</taxon>
    </lineage>
</organism>
<sequence length="97" mass="10400">MSNGGEMPGSDVAALVGGEVQQLYINNGYVNACALRVSIALNKSGIAIPHIQDHTFQGADGKYYFLSAAKLFHYLKKVFPTPDIDMNTSQGGTMGIY</sequence>
<keyword evidence="2" id="KW-1185">Reference proteome</keyword>
<reference evidence="1" key="2">
    <citation type="submission" date="2020-10" db="EMBL/GenBank/DDBJ databases">
        <title>Mucilaginibacter sp. nov., isolated from soil.</title>
        <authorList>
            <person name="Jeon C.O."/>
        </authorList>
    </citation>
    <scope>NUCLEOTIDE SEQUENCE</scope>
    <source>
        <strain evidence="1">R11</strain>
    </source>
</reference>
<dbReference type="Proteomes" id="UP000638732">
    <property type="component" value="Unassembled WGS sequence"/>
</dbReference>
<protein>
    <submittedName>
        <fullName evidence="1">Uncharacterized protein</fullName>
    </submittedName>
</protein>
<dbReference type="InterPro" id="IPR025562">
    <property type="entry name" value="Tae4"/>
</dbReference>
<dbReference type="RefSeq" id="WP_166587556.1">
    <property type="nucleotide sequence ID" value="NZ_WWEO01000044.1"/>
</dbReference>
<reference evidence="1" key="1">
    <citation type="submission" date="2020-01" db="EMBL/GenBank/DDBJ databases">
        <authorList>
            <person name="Seo Y.L."/>
        </authorList>
    </citation>
    <scope>NUCLEOTIDE SEQUENCE</scope>
    <source>
        <strain evidence="1">R11</strain>
    </source>
</reference>
<proteinExistence type="predicted"/>
<dbReference type="AlphaFoldDB" id="A0A965ZIA8"/>
<accession>A0A965ZIA8</accession>
<name>A0A965ZIA8_9SPHI</name>